<feature type="domain" description="Glycosyltransferase subfamily 4-like N-terminal" evidence="2">
    <location>
        <begin position="17"/>
        <end position="184"/>
    </location>
</feature>
<protein>
    <submittedName>
        <fullName evidence="3">Glycosyl transferase group 1</fullName>
    </submittedName>
</protein>
<keyword evidence="4" id="KW-1185">Reference proteome</keyword>
<gene>
    <name evidence="3" type="ordered locus">Plabr_1308</name>
</gene>
<dbReference type="eggNOG" id="COG0438">
    <property type="taxonomic scope" value="Bacteria"/>
</dbReference>
<evidence type="ECO:0000313" key="3">
    <source>
        <dbReference type="EMBL" id="ADY58920.1"/>
    </source>
</evidence>
<name>F0SNN4_RUBBR</name>
<dbReference type="GO" id="GO:0016758">
    <property type="term" value="F:hexosyltransferase activity"/>
    <property type="evidence" value="ECO:0007669"/>
    <property type="project" value="TreeGrafter"/>
</dbReference>
<evidence type="ECO:0000313" key="4">
    <source>
        <dbReference type="Proteomes" id="UP000006860"/>
    </source>
</evidence>
<dbReference type="Pfam" id="PF00534">
    <property type="entry name" value="Glycos_transf_1"/>
    <property type="match status" value="1"/>
</dbReference>
<keyword evidence="3" id="KW-0808">Transferase</keyword>
<dbReference type="Gene3D" id="3.40.50.2000">
    <property type="entry name" value="Glycogen Phosphorylase B"/>
    <property type="match status" value="2"/>
</dbReference>
<dbReference type="Proteomes" id="UP000006860">
    <property type="component" value="Chromosome"/>
</dbReference>
<dbReference type="STRING" id="756272.Plabr_1308"/>
<evidence type="ECO:0000259" key="1">
    <source>
        <dbReference type="Pfam" id="PF00534"/>
    </source>
</evidence>
<dbReference type="HOGENOM" id="CLU_009583_2_1_0"/>
<dbReference type="EMBL" id="CP002546">
    <property type="protein sequence ID" value="ADY58920.1"/>
    <property type="molecule type" value="Genomic_DNA"/>
</dbReference>
<sequence length="394" mass="44242">MHICHVIPFFYPATQYGGPVTQVQLLSEELAARGHRVSVITTDMGCEGKVAVNQWVTYKDYRVWYLPTWPTNRIAPYFHFGCQRVLDALPRESLIIHLHCAFVHLNAQAAKWARRKGIPYLYSPRGALDPNRLRYKRLGKKLFFALFENQLINRADYCHAVSRAEIGHLRLQGVPDGKIVHIPNAVRKPDFDVKRAAVSFRRQYGLDNSDFVMLHLGQLVWYKGVHRLLKSALALKLEFPEIKVVLAGPDAGAEAELRRYVRANAMDEYVIFTGHLHGQEKWAAFAAADLFCLLSESEGLPNAVLESMAIGTPVLISEACNIPEVSDYGAGWIVNVEHCDAVNALRRALENQSGLSHLARASIVAAHETFSPDVVSEEYVNAFSPLAILREAFQ</sequence>
<feature type="domain" description="Glycosyl transferase family 1" evidence="1">
    <location>
        <begin position="200"/>
        <end position="354"/>
    </location>
</feature>
<dbReference type="Pfam" id="PF13579">
    <property type="entry name" value="Glyco_trans_4_4"/>
    <property type="match status" value="1"/>
</dbReference>
<dbReference type="OrthoDB" id="232381at2"/>
<dbReference type="KEGG" id="pbs:Plabr_1308"/>
<dbReference type="AlphaFoldDB" id="F0SNN4"/>
<dbReference type="InterPro" id="IPR050194">
    <property type="entry name" value="Glycosyltransferase_grp1"/>
</dbReference>
<dbReference type="RefSeq" id="WP_013627652.1">
    <property type="nucleotide sequence ID" value="NC_015174.1"/>
</dbReference>
<dbReference type="PANTHER" id="PTHR45947">
    <property type="entry name" value="SULFOQUINOVOSYL TRANSFERASE SQD2"/>
    <property type="match status" value="1"/>
</dbReference>
<evidence type="ECO:0000259" key="2">
    <source>
        <dbReference type="Pfam" id="PF13579"/>
    </source>
</evidence>
<dbReference type="InterPro" id="IPR001296">
    <property type="entry name" value="Glyco_trans_1"/>
</dbReference>
<organism evidence="3 4">
    <name type="scientific">Rubinisphaera brasiliensis (strain ATCC 49424 / DSM 5305 / JCM 21570 / IAM 15109 / NBRC 103401 / IFAM 1448)</name>
    <name type="common">Planctomyces brasiliensis</name>
    <dbReference type="NCBI Taxonomy" id="756272"/>
    <lineage>
        <taxon>Bacteria</taxon>
        <taxon>Pseudomonadati</taxon>
        <taxon>Planctomycetota</taxon>
        <taxon>Planctomycetia</taxon>
        <taxon>Planctomycetales</taxon>
        <taxon>Planctomycetaceae</taxon>
        <taxon>Rubinisphaera</taxon>
    </lineage>
</organism>
<reference evidence="4" key="1">
    <citation type="submission" date="2011-02" db="EMBL/GenBank/DDBJ databases">
        <title>The complete genome of Planctomyces brasiliensis DSM 5305.</title>
        <authorList>
            <person name="Lucas S."/>
            <person name="Copeland A."/>
            <person name="Lapidus A."/>
            <person name="Bruce D."/>
            <person name="Goodwin L."/>
            <person name="Pitluck S."/>
            <person name="Kyrpides N."/>
            <person name="Mavromatis K."/>
            <person name="Pagani I."/>
            <person name="Ivanova N."/>
            <person name="Ovchinnikova G."/>
            <person name="Lu M."/>
            <person name="Detter J.C."/>
            <person name="Han C."/>
            <person name="Land M."/>
            <person name="Hauser L."/>
            <person name="Markowitz V."/>
            <person name="Cheng J.-F."/>
            <person name="Hugenholtz P."/>
            <person name="Woyke T."/>
            <person name="Wu D."/>
            <person name="Tindall B."/>
            <person name="Pomrenke H.G."/>
            <person name="Brambilla E."/>
            <person name="Klenk H.-P."/>
            <person name="Eisen J.A."/>
        </authorList>
    </citation>
    <scope>NUCLEOTIDE SEQUENCE [LARGE SCALE GENOMIC DNA]</scope>
    <source>
        <strain evidence="4">ATCC 49424 / DSM 5305 / JCM 21570 / NBRC 103401 / IFAM 1448</strain>
    </source>
</reference>
<dbReference type="PANTHER" id="PTHR45947:SF3">
    <property type="entry name" value="SULFOQUINOVOSYL TRANSFERASE SQD2"/>
    <property type="match status" value="1"/>
</dbReference>
<proteinExistence type="predicted"/>
<accession>F0SNN4</accession>
<dbReference type="SUPFAM" id="SSF53756">
    <property type="entry name" value="UDP-Glycosyltransferase/glycogen phosphorylase"/>
    <property type="match status" value="1"/>
</dbReference>
<dbReference type="InterPro" id="IPR028098">
    <property type="entry name" value="Glyco_trans_4-like_N"/>
</dbReference>